<protein>
    <submittedName>
        <fullName evidence="7">Glycine zipper 2TM domain-containing protein</fullName>
    </submittedName>
</protein>
<feature type="chain" id="PRO_5024294057" evidence="5">
    <location>
        <begin position="22"/>
        <end position="217"/>
    </location>
</feature>
<dbReference type="Proteomes" id="UP000307790">
    <property type="component" value="Unassembled WGS sequence"/>
</dbReference>
<proteinExistence type="predicted"/>
<dbReference type="SUPFAM" id="SSF103088">
    <property type="entry name" value="OmpA-like"/>
    <property type="match status" value="1"/>
</dbReference>
<evidence type="ECO:0000259" key="6">
    <source>
        <dbReference type="PROSITE" id="PS51123"/>
    </source>
</evidence>
<evidence type="ECO:0000256" key="3">
    <source>
        <dbReference type="ARBA" id="ARBA00023237"/>
    </source>
</evidence>
<dbReference type="GO" id="GO:0009279">
    <property type="term" value="C:cell outer membrane"/>
    <property type="evidence" value="ECO:0007669"/>
    <property type="project" value="UniProtKB-SubCell"/>
</dbReference>
<keyword evidence="2 4" id="KW-0472">Membrane</keyword>
<evidence type="ECO:0000256" key="4">
    <source>
        <dbReference type="PROSITE-ProRule" id="PRU00473"/>
    </source>
</evidence>
<feature type="domain" description="OmpA-like" evidence="6">
    <location>
        <begin position="100"/>
        <end position="217"/>
    </location>
</feature>
<dbReference type="InterPro" id="IPR006665">
    <property type="entry name" value="OmpA-like"/>
</dbReference>
<keyword evidence="5" id="KW-0732">Signal</keyword>
<dbReference type="AlphaFoldDB" id="A0A5R9IUF4"/>
<dbReference type="Pfam" id="PF13488">
    <property type="entry name" value="Gly-zipper_Omp"/>
    <property type="match status" value="1"/>
</dbReference>
<keyword evidence="3" id="KW-0998">Cell outer membrane</keyword>
<feature type="signal peptide" evidence="5">
    <location>
        <begin position="1"/>
        <end position="21"/>
    </location>
</feature>
<dbReference type="PROSITE" id="PS51123">
    <property type="entry name" value="OMPA_2"/>
    <property type="match status" value="1"/>
</dbReference>
<dbReference type="EMBL" id="VCBC01000002">
    <property type="protein sequence ID" value="TLU67737.1"/>
    <property type="molecule type" value="Genomic_DNA"/>
</dbReference>
<organism evidence="7 8">
    <name type="scientific">Thalassotalea litorea</name>
    <dbReference type="NCBI Taxonomy" id="2020715"/>
    <lineage>
        <taxon>Bacteria</taxon>
        <taxon>Pseudomonadati</taxon>
        <taxon>Pseudomonadota</taxon>
        <taxon>Gammaproteobacteria</taxon>
        <taxon>Alteromonadales</taxon>
        <taxon>Colwelliaceae</taxon>
        <taxon>Thalassotalea</taxon>
    </lineage>
</organism>
<evidence type="ECO:0000256" key="2">
    <source>
        <dbReference type="ARBA" id="ARBA00023136"/>
    </source>
</evidence>
<comment type="subcellular location">
    <subcellularLocation>
        <location evidence="1">Cell outer membrane</location>
    </subcellularLocation>
</comment>
<evidence type="ECO:0000256" key="5">
    <source>
        <dbReference type="SAM" id="SignalP"/>
    </source>
</evidence>
<dbReference type="CDD" id="cd07185">
    <property type="entry name" value="OmpA_C-like"/>
    <property type="match status" value="1"/>
</dbReference>
<dbReference type="Gene3D" id="3.30.1330.60">
    <property type="entry name" value="OmpA-like domain"/>
    <property type="match status" value="1"/>
</dbReference>
<dbReference type="OrthoDB" id="9782229at2"/>
<dbReference type="InterPro" id="IPR036737">
    <property type="entry name" value="OmpA-like_sf"/>
</dbReference>
<dbReference type="InterPro" id="IPR050330">
    <property type="entry name" value="Bact_OuterMem_StrucFunc"/>
</dbReference>
<dbReference type="InterPro" id="IPR006664">
    <property type="entry name" value="OMP_bac"/>
</dbReference>
<keyword evidence="8" id="KW-1185">Reference proteome</keyword>
<name>A0A5R9IUF4_9GAMM</name>
<dbReference type="PANTHER" id="PTHR30329">
    <property type="entry name" value="STATOR ELEMENT OF FLAGELLAR MOTOR COMPLEX"/>
    <property type="match status" value="1"/>
</dbReference>
<dbReference type="PRINTS" id="PR01021">
    <property type="entry name" value="OMPADOMAIN"/>
</dbReference>
<reference evidence="7 8" key="1">
    <citation type="submission" date="2019-05" db="EMBL/GenBank/DDBJ databases">
        <title>Genome sequences of Thalassotalea litorea 1K03283.</title>
        <authorList>
            <person name="Zhang D."/>
        </authorList>
    </citation>
    <scope>NUCLEOTIDE SEQUENCE [LARGE SCALE GENOMIC DNA]</scope>
    <source>
        <strain evidence="7 8">MCCC 1K03283</strain>
    </source>
</reference>
<dbReference type="Pfam" id="PF00691">
    <property type="entry name" value="OmpA"/>
    <property type="match status" value="1"/>
</dbReference>
<accession>A0A5R9IUF4</accession>
<dbReference type="InterPro" id="IPR039567">
    <property type="entry name" value="Gly-zipper"/>
</dbReference>
<evidence type="ECO:0000313" key="7">
    <source>
        <dbReference type="EMBL" id="TLU67737.1"/>
    </source>
</evidence>
<evidence type="ECO:0000256" key="1">
    <source>
        <dbReference type="ARBA" id="ARBA00004442"/>
    </source>
</evidence>
<evidence type="ECO:0000313" key="8">
    <source>
        <dbReference type="Proteomes" id="UP000307790"/>
    </source>
</evidence>
<sequence>MKASALSIALASSVLSGCVTTVDPYTGEETVSNTTVGTTVGAVAGSLLGVAIGDNKESAAIGGVVGSAIGAGIGYNMDQQEAVLRQKLKNSGVKVVRQQDGSIKLIMPSNITFGNDETMVNPAFVNTLDAIAEVLKQNDNTRIRVIGHTDSIGKAEYNQGLSVQRAAAVATEMRVLGVAANRIASMGMGESQPLADNSYANGRALNRRVELYIVPSA</sequence>
<dbReference type="PANTHER" id="PTHR30329:SF21">
    <property type="entry name" value="LIPOPROTEIN YIAD-RELATED"/>
    <property type="match status" value="1"/>
</dbReference>
<gene>
    <name evidence="7" type="ORF">FE810_00785</name>
</gene>
<dbReference type="PROSITE" id="PS51257">
    <property type="entry name" value="PROKAR_LIPOPROTEIN"/>
    <property type="match status" value="1"/>
</dbReference>
<comment type="caution">
    <text evidence="7">The sequence shown here is derived from an EMBL/GenBank/DDBJ whole genome shotgun (WGS) entry which is preliminary data.</text>
</comment>